<dbReference type="InterPro" id="IPR003591">
    <property type="entry name" value="Leu-rich_rpt_typical-subtyp"/>
</dbReference>
<dbReference type="OrthoDB" id="749832at2759"/>
<evidence type="ECO:0000256" key="1">
    <source>
        <dbReference type="ARBA" id="ARBA00004251"/>
    </source>
</evidence>
<evidence type="ECO:0000313" key="15">
    <source>
        <dbReference type="EMBL" id="KAA8533295.1"/>
    </source>
</evidence>
<dbReference type="Gene3D" id="3.80.10.10">
    <property type="entry name" value="Ribonuclease Inhibitor"/>
    <property type="match status" value="4"/>
</dbReference>
<evidence type="ECO:0000256" key="6">
    <source>
        <dbReference type="ARBA" id="ARBA00022692"/>
    </source>
</evidence>
<evidence type="ECO:0000256" key="5">
    <source>
        <dbReference type="ARBA" id="ARBA00022614"/>
    </source>
</evidence>
<evidence type="ECO:0000256" key="10">
    <source>
        <dbReference type="ARBA" id="ARBA00023136"/>
    </source>
</evidence>
<name>A0A5J5AQ87_9ASTE</name>
<dbReference type="GO" id="GO:0006952">
    <property type="term" value="P:defense response"/>
    <property type="evidence" value="ECO:0007669"/>
    <property type="project" value="UniProtKB-ARBA"/>
</dbReference>
<keyword evidence="10" id="KW-0472">Membrane</keyword>
<evidence type="ECO:0000256" key="4">
    <source>
        <dbReference type="ARBA" id="ARBA00022553"/>
    </source>
</evidence>
<dbReference type="InterPro" id="IPR001611">
    <property type="entry name" value="Leu-rich_rpt"/>
</dbReference>
<dbReference type="Pfam" id="PF23598">
    <property type="entry name" value="LRR_14"/>
    <property type="match status" value="1"/>
</dbReference>
<keyword evidence="16" id="KW-1185">Reference proteome</keyword>
<evidence type="ECO:0000256" key="2">
    <source>
        <dbReference type="ARBA" id="ARBA00009592"/>
    </source>
</evidence>
<evidence type="ECO:0000256" key="12">
    <source>
        <dbReference type="SAM" id="MobiDB-lite"/>
    </source>
</evidence>
<keyword evidence="4" id="KW-0597">Phosphoprotein</keyword>
<keyword evidence="6" id="KW-0812">Transmembrane</keyword>
<dbReference type="PANTHER" id="PTHR48063">
    <property type="entry name" value="LRR RECEPTOR-LIKE KINASE"/>
    <property type="match status" value="1"/>
</dbReference>
<dbReference type="InterPro" id="IPR013210">
    <property type="entry name" value="LRR_N_plant-typ"/>
</dbReference>
<dbReference type="InterPro" id="IPR055414">
    <property type="entry name" value="LRR_R13L4/SHOC2-like"/>
</dbReference>
<dbReference type="EMBL" id="CM018042">
    <property type="protein sequence ID" value="KAA8533295.1"/>
    <property type="molecule type" value="Genomic_DNA"/>
</dbReference>
<feature type="region of interest" description="Disordered" evidence="12">
    <location>
        <begin position="877"/>
        <end position="899"/>
    </location>
</feature>
<evidence type="ECO:0000256" key="9">
    <source>
        <dbReference type="ARBA" id="ARBA00022989"/>
    </source>
</evidence>
<evidence type="ECO:0000256" key="7">
    <source>
        <dbReference type="ARBA" id="ARBA00022729"/>
    </source>
</evidence>
<dbReference type="FunFam" id="3.80.10.10:FF:000095">
    <property type="entry name" value="LRR receptor-like serine/threonine-protein kinase GSO1"/>
    <property type="match status" value="1"/>
</dbReference>
<evidence type="ECO:0000256" key="11">
    <source>
        <dbReference type="ARBA" id="ARBA00023180"/>
    </source>
</evidence>
<dbReference type="AlphaFoldDB" id="A0A5J5AQ87"/>
<keyword evidence="9" id="KW-1133">Transmembrane helix</keyword>
<feature type="compositionally biased region" description="Acidic residues" evidence="12">
    <location>
        <begin position="886"/>
        <end position="895"/>
    </location>
</feature>
<keyword evidence="3" id="KW-1003">Cell membrane</keyword>
<protein>
    <submittedName>
        <fullName evidence="15">Uncharacterized protein</fullName>
    </submittedName>
</protein>
<dbReference type="PANTHER" id="PTHR48063:SF29">
    <property type="entry name" value="LRR RECEPTOR-LIKE KINASE FAMILY PROTEIN"/>
    <property type="match status" value="1"/>
</dbReference>
<dbReference type="Pfam" id="PF08263">
    <property type="entry name" value="LRRNT_2"/>
    <property type="match status" value="1"/>
</dbReference>
<dbReference type="GO" id="GO:0051707">
    <property type="term" value="P:response to other organism"/>
    <property type="evidence" value="ECO:0007669"/>
    <property type="project" value="UniProtKB-ARBA"/>
</dbReference>
<feature type="domain" description="Leucine-rich repeat-containing N-terminal plant-type" evidence="13">
    <location>
        <begin position="40"/>
        <end position="75"/>
    </location>
</feature>
<evidence type="ECO:0000259" key="14">
    <source>
        <dbReference type="Pfam" id="PF23598"/>
    </source>
</evidence>
<dbReference type="SUPFAM" id="SSF52058">
    <property type="entry name" value="L domain-like"/>
    <property type="match status" value="2"/>
</dbReference>
<keyword evidence="11" id="KW-0325">Glycoprotein</keyword>
<keyword evidence="8" id="KW-0677">Repeat</keyword>
<sequence>MELPELLIHPSILYYKKPSHAMKINSSTAGNFNMRCIEIERKALLEFKEGLTDHSSQLSSWVGKDCCRWKGVGCSKWTGHVVKLDLRSQADSGFAILGGEISPSLLDLKFLNYLDLSMNDFQNIPIPKFMGSLEKLRYLNLSQASFAGMVPLHLGNLSNLHYLDLSDSSPGRSWVSDLNWLSGLSSLRYLNLGGVNLTKATSWLQAVNKLSSLSELHFSNCGLHNFPHSLSNLNFTSLWILDLSANELNSSIPEWLFNTSTLVEIDLSLNNLSGTIKDVSWKNLCNLRSLDLSTNALYGDIGKLLGGLTGCSNSSLEELVLFYNEFSGQLPNSLGHFKNLISLIIYENLISGPIPSSVGSMLLLKELDLSFNKMNGSIPESVGKLTELTKLHLDQNSWKGLLSQNLFQGLTKLEEFSISSLDKKFVFDVRHEWVPPFNLQSIQIIDCSLGPLFPAWLRTQKELSSITLKNVSISDTIPDWLWKLSPQLNVLDLSGNQIRGVLPNSLEFPFVVDLSFNRLEGPVPLWPYVVILYLGNNSFSGPIPSKIGQEMSSVLVLDLSGNSLNGSIPSSIGKLEKLVSLDLSNNHLSGKIPSHWEDLQIVTNIDLSENNLSGDIPGSMCSSPKLDVLKLNSNTLTGELSSSLQNCTSLSSLDLGDNRFFGNIPEWIGGSALSISELRMRANMFSGKIPERLCRLSHLHVLDLAHNNLSGSIPPCLGNLTSLISSPPQHSGNFYSTPQMDLILKGKQLRYTKTLVLVNIIDLSNNNLSGKIPEELTNLATLGTLNLSQNHLTGNIPEKIGDLRRLETLDLSSNHLSGQIPTSLSSITLLSHLNLSYNKLSGPIPTTNQFLTFNDPSIYEGNPELCGPPLLVACHSPNNRDVEDKDDKDEDETEDKLDKFGDQGVLETCLFPFP</sequence>
<dbReference type="Pfam" id="PF00560">
    <property type="entry name" value="LRR_1"/>
    <property type="match status" value="6"/>
</dbReference>
<comment type="similarity">
    <text evidence="2">Belongs to the RLP family.</text>
</comment>
<gene>
    <name evidence="15" type="ORF">F0562_033172</name>
</gene>
<evidence type="ECO:0000259" key="13">
    <source>
        <dbReference type="Pfam" id="PF08263"/>
    </source>
</evidence>
<comment type="subcellular location">
    <subcellularLocation>
        <location evidence="1">Cell membrane</location>
        <topology evidence="1">Single-pass type I membrane protein</topology>
    </subcellularLocation>
</comment>
<reference evidence="15 16" key="1">
    <citation type="submission" date="2019-09" db="EMBL/GenBank/DDBJ databases">
        <title>A chromosome-level genome assembly of the Chinese tupelo Nyssa sinensis.</title>
        <authorList>
            <person name="Yang X."/>
            <person name="Kang M."/>
            <person name="Yang Y."/>
            <person name="Xiong H."/>
            <person name="Wang M."/>
            <person name="Zhang Z."/>
            <person name="Wang Z."/>
            <person name="Wu H."/>
            <person name="Ma T."/>
            <person name="Liu J."/>
            <person name="Xi Z."/>
        </authorList>
    </citation>
    <scope>NUCLEOTIDE SEQUENCE [LARGE SCALE GENOMIC DNA]</scope>
    <source>
        <strain evidence="15">J267</strain>
        <tissue evidence="15">Leaf</tissue>
    </source>
</reference>
<feature type="domain" description="Disease resistance R13L4/SHOC-2-like LRR" evidence="14">
    <location>
        <begin position="282"/>
        <end position="517"/>
    </location>
</feature>
<dbReference type="SMART" id="SM00369">
    <property type="entry name" value="LRR_TYP"/>
    <property type="match status" value="9"/>
</dbReference>
<dbReference type="Pfam" id="PF13855">
    <property type="entry name" value="LRR_8"/>
    <property type="match status" value="1"/>
</dbReference>
<evidence type="ECO:0000313" key="16">
    <source>
        <dbReference type="Proteomes" id="UP000325577"/>
    </source>
</evidence>
<dbReference type="FunFam" id="3.80.10.10:FF:000041">
    <property type="entry name" value="LRR receptor-like serine/threonine-protein kinase ERECTA"/>
    <property type="match status" value="1"/>
</dbReference>
<dbReference type="PRINTS" id="PR00019">
    <property type="entry name" value="LEURICHRPT"/>
</dbReference>
<evidence type="ECO:0000256" key="8">
    <source>
        <dbReference type="ARBA" id="ARBA00022737"/>
    </source>
</evidence>
<accession>A0A5J5AQ87</accession>
<dbReference type="InterPro" id="IPR046956">
    <property type="entry name" value="RLP23-like"/>
</dbReference>
<keyword evidence="5" id="KW-0433">Leucine-rich repeat</keyword>
<proteinExistence type="inferred from homology"/>
<organism evidence="15 16">
    <name type="scientific">Nyssa sinensis</name>
    <dbReference type="NCBI Taxonomy" id="561372"/>
    <lineage>
        <taxon>Eukaryota</taxon>
        <taxon>Viridiplantae</taxon>
        <taxon>Streptophyta</taxon>
        <taxon>Embryophyta</taxon>
        <taxon>Tracheophyta</taxon>
        <taxon>Spermatophyta</taxon>
        <taxon>Magnoliopsida</taxon>
        <taxon>eudicotyledons</taxon>
        <taxon>Gunneridae</taxon>
        <taxon>Pentapetalae</taxon>
        <taxon>asterids</taxon>
        <taxon>Cornales</taxon>
        <taxon>Nyssaceae</taxon>
        <taxon>Nyssa</taxon>
    </lineage>
</organism>
<dbReference type="Proteomes" id="UP000325577">
    <property type="component" value="Linkage Group LG19"/>
</dbReference>
<dbReference type="SUPFAM" id="SSF52047">
    <property type="entry name" value="RNI-like"/>
    <property type="match status" value="1"/>
</dbReference>
<evidence type="ECO:0000256" key="3">
    <source>
        <dbReference type="ARBA" id="ARBA00022475"/>
    </source>
</evidence>
<dbReference type="FunFam" id="3.80.10.10:FF:000383">
    <property type="entry name" value="Leucine-rich repeat receptor protein kinase EMS1"/>
    <property type="match status" value="1"/>
</dbReference>
<dbReference type="InterPro" id="IPR032675">
    <property type="entry name" value="LRR_dom_sf"/>
</dbReference>
<keyword evidence="7" id="KW-0732">Signal</keyword>
<dbReference type="GO" id="GO:0005886">
    <property type="term" value="C:plasma membrane"/>
    <property type="evidence" value="ECO:0007669"/>
    <property type="project" value="UniProtKB-SubCell"/>
</dbReference>